<evidence type="ECO:0000256" key="6">
    <source>
        <dbReference type="SAM" id="MobiDB-lite"/>
    </source>
</evidence>
<feature type="compositionally biased region" description="Acidic residues" evidence="6">
    <location>
        <begin position="678"/>
        <end position="694"/>
    </location>
</feature>
<dbReference type="InterPro" id="IPR004846">
    <property type="entry name" value="T2SS/T3SS_dom"/>
</dbReference>
<evidence type="ECO:0000256" key="1">
    <source>
        <dbReference type="ARBA" id="ARBA00004370"/>
    </source>
</evidence>
<reference evidence="9 10" key="1">
    <citation type="submission" date="2016-10" db="EMBL/GenBank/DDBJ databases">
        <authorList>
            <person name="de Groot N.N."/>
        </authorList>
    </citation>
    <scope>NUCLEOTIDE SEQUENCE [LARGE SCALE GENOMIC DNA]</scope>
    <source>
        <strain evidence="9 10">SLAS-1</strain>
    </source>
</reference>
<dbReference type="Gene3D" id="3.30.1370.130">
    <property type="match status" value="1"/>
</dbReference>
<keyword evidence="3" id="KW-0472">Membrane</keyword>
<dbReference type="Proteomes" id="UP000199476">
    <property type="component" value="Unassembled WGS sequence"/>
</dbReference>
<dbReference type="InterPro" id="IPR001775">
    <property type="entry name" value="GspD/PilQ"/>
</dbReference>
<evidence type="ECO:0000256" key="3">
    <source>
        <dbReference type="ARBA" id="ARBA00023136"/>
    </source>
</evidence>
<name>A0A1G9LCC2_9FIRM</name>
<dbReference type="GO" id="GO:0009279">
    <property type="term" value="C:cell outer membrane"/>
    <property type="evidence" value="ECO:0007669"/>
    <property type="project" value="UniProtKB-SubCell"/>
</dbReference>
<evidence type="ECO:0000313" key="10">
    <source>
        <dbReference type="Proteomes" id="UP000199476"/>
    </source>
</evidence>
<sequence length="857" mass="98462">MRHFIRESRLNKILTGLLIAAFILTTVMPAAASPGNIDLEYRSTEIQDVIRSLAFVAGENIVVDDSVQGEVTVQLTGMTFERALDHLLRIKNLEKHREDDVLIVATSERIDELYRELERGLVSLDYLGADKAAEIIRELQPGIDVQVLTGQNRLILRGFAHQMKETADLLADIDQPEEREQEVVEVHRQSPENVAEELRELFPGLTVRPRPGTGDVIIHGRPDTVLQAVNLVEFLDVPDRDIEEIYRPKRVKADQLYSHITGLYPEEALEINMRENVIFLHGSPAVVNGALEMLEKLDEAEFIESSLAFQADYIDVEDLVEIFAELDPDLRVSSSQGGRRIVLRGEENSVQLAEELINSLDVPRRQVMLEVRIEEVSHTLLKERGIDPDEVGNFTTFGVDYDDDYLPRRFDMEIPADFYKLLDETDSSQTLAHPRLMTLDGEEASLVIADLIPYEVIEYDGDREISSIDFEEKEVGITMEFVPTITRDDTITLDIRPEVSTLIQEGPELTPPQVRSREFHNIVNLRDGQTFAVGGLIHEEIQELSRKFPVLGDLPVLGTIFSYERERDVKTEIIIFITPRIIDLDEGLPDHLSELGAPKLRDYDERGYRIEEDSMFREEIEERKSEEALEEIIPAEEIKADEEIKEEPKAERDEKRKPLSERIDRVLEEQLEKYRTPDEDDEADMKDEEKEDQDEIVDEIMDAKTEEEMDLDEEEMEIITENLMDEDRDRKELKEDDITRERLQKIIFRSRLNRRTDWPEEVEYTFLSDEFIRQNDLQEMFGMESDLEYTRESQRGDLLYTVTLPGEMVYRLGDNETLGELADRSGISAETILAASGMTADEVSGGDLVVIPWPKLK</sequence>
<dbReference type="AlphaFoldDB" id="A0A1G9LCC2"/>
<keyword evidence="5" id="KW-0813">Transport</keyword>
<dbReference type="Pfam" id="PF00263">
    <property type="entry name" value="Secretin"/>
    <property type="match status" value="1"/>
</dbReference>
<feature type="region of interest" description="Disordered" evidence="6">
    <location>
        <begin position="635"/>
        <end position="694"/>
    </location>
</feature>
<organism evidence="9 10">
    <name type="scientific">Halarsenatibacter silvermanii</name>
    <dbReference type="NCBI Taxonomy" id="321763"/>
    <lineage>
        <taxon>Bacteria</taxon>
        <taxon>Bacillati</taxon>
        <taxon>Bacillota</taxon>
        <taxon>Clostridia</taxon>
        <taxon>Halanaerobiales</taxon>
        <taxon>Halarsenatibacteraceae</taxon>
        <taxon>Halarsenatibacter</taxon>
    </lineage>
</organism>
<dbReference type="GO" id="GO:0009306">
    <property type="term" value="P:protein secretion"/>
    <property type="evidence" value="ECO:0007669"/>
    <property type="project" value="InterPro"/>
</dbReference>
<comment type="subcellular location">
    <subcellularLocation>
        <location evidence="5">Cell outer membrane</location>
    </subcellularLocation>
    <subcellularLocation>
        <location evidence="1">Membrane</location>
    </subcellularLocation>
</comment>
<feature type="domain" description="Type II/III secretion system secretin-like" evidence="7">
    <location>
        <begin position="422"/>
        <end position="583"/>
    </location>
</feature>
<protein>
    <submittedName>
        <fullName evidence="9">Type II secretory pathway component GspD/PulD (Secretin)</fullName>
    </submittedName>
</protein>
<dbReference type="EMBL" id="FNGO01000006">
    <property type="protein sequence ID" value="SDL59590.1"/>
    <property type="molecule type" value="Genomic_DNA"/>
</dbReference>
<evidence type="ECO:0000256" key="2">
    <source>
        <dbReference type="ARBA" id="ARBA00022729"/>
    </source>
</evidence>
<evidence type="ECO:0000313" key="9">
    <source>
        <dbReference type="EMBL" id="SDL59590.1"/>
    </source>
</evidence>
<dbReference type="InterPro" id="IPR050810">
    <property type="entry name" value="Bact_Secretion_Sys_Channel"/>
</dbReference>
<proteinExistence type="inferred from homology"/>
<evidence type="ECO:0000259" key="8">
    <source>
        <dbReference type="Pfam" id="PF03958"/>
    </source>
</evidence>
<dbReference type="RefSeq" id="WP_089759066.1">
    <property type="nucleotide sequence ID" value="NZ_FNGO01000006.1"/>
</dbReference>
<dbReference type="PANTHER" id="PTHR30332:SF24">
    <property type="entry name" value="SECRETIN GSPD-RELATED"/>
    <property type="match status" value="1"/>
</dbReference>
<feature type="domain" description="NolW-like" evidence="8">
    <location>
        <begin position="182"/>
        <end position="239"/>
    </location>
</feature>
<evidence type="ECO:0000256" key="4">
    <source>
        <dbReference type="RuleBase" id="RU004003"/>
    </source>
</evidence>
<evidence type="ECO:0000259" key="7">
    <source>
        <dbReference type="Pfam" id="PF00263"/>
    </source>
</evidence>
<dbReference type="STRING" id="321763.SAMN04488692_10622"/>
<dbReference type="PRINTS" id="PR00811">
    <property type="entry name" value="BCTERIALGSPD"/>
</dbReference>
<dbReference type="PANTHER" id="PTHR30332">
    <property type="entry name" value="PROBABLE GENERAL SECRETION PATHWAY PROTEIN D"/>
    <property type="match status" value="1"/>
</dbReference>
<dbReference type="Pfam" id="PF03958">
    <property type="entry name" value="Secretin_N"/>
    <property type="match status" value="1"/>
</dbReference>
<comment type="similarity">
    <text evidence="4">Belongs to the bacterial secretin family.</text>
</comment>
<feature type="compositionally biased region" description="Basic and acidic residues" evidence="6">
    <location>
        <begin position="636"/>
        <end position="677"/>
    </location>
</feature>
<evidence type="ECO:0000256" key="5">
    <source>
        <dbReference type="RuleBase" id="RU004004"/>
    </source>
</evidence>
<accession>A0A1G9LCC2</accession>
<dbReference type="GO" id="GO:0015627">
    <property type="term" value="C:type II protein secretion system complex"/>
    <property type="evidence" value="ECO:0007669"/>
    <property type="project" value="TreeGrafter"/>
</dbReference>
<gene>
    <name evidence="9" type="ORF">SAMN04488692_10622</name>
</gene>
<dbReference type="OrthoDB" id="9779724at2"/>
<keyword evidence="2" id="KW-0732">Signal</keyword>
<dbReference type="InterPro" id="IPR005644">
    <property type="entry name" value="NolW-like"/>
</dbReference>
<keyword evidence="10" id="KW-1185">Reference proteome</keyword>